<organism evidence="2 3">
    <name type="scientific">Daphnia sinensis</name>
    <dbReference type="NCBI Taxonomy" id="1820382"/>
    <lineage>
        <taxon>Eukaryota</taxon>
        <taxon>Metazoa</taxon>
        <taxon>Ecdysozoa</taxon>
        <taxon>Arthropoda</taxon>
        <taxon>Crustacea</taxon>
        <taxon>Branchiopoda</taxon>
        <taxon>Diplostraca</taxon>
        <taxon>Cladocera</taxon>
        <taxon>Anomopoda</taxon>
        <taxon>Daphniidae</taxon>
        <taxon>Daphnia</taxon>
        <taxon>Daphnia similis group</taxon>
    </lineage>
</organism>
<evidence type="ECO:0000313" key="2">
    <source>
        <dbReference type="EMBL" id="KAI9551685.1"/>
    </source>
</evidence>
<dbReference type="Proteomes" id="UP000820818">
    <property type="component" value="Linkage Group LG10"/>
</dbReference>
<reference evidence="2 3" key="1">
    <citation type="submission" date="2022-05" db="EMBL/GenBank/DDBJ databases">
        <title>A multi-omics perspective on studying reproductive biology in Daphnia sinensis.</title>
        <authorList>
            <person name="Jia J."/>
        </authorList>
    </citation>
    <scope>NUCLEOTIDE SEQUENCE [LARGE SCALE GENOMIC DNA]</scope>
    <source>
        <strain evidence="2 3">WSL</strain>
    </source>
</reference>
<proteinExistence type="predicted"/>
<dbReference type="EMBL" id="WJBH02000010">
    <property type="protein sequence ID" value="KAI9551685.1"/>
    <property type="molecule type" value="Genomic_DNA"/>
</dbReference>
<dbReference type="AlphaFoldDB" id="A0AAD5PQK8"/>
<accession>A0AAD5PQK8</accession>
<sequence>MDFLENELCKKEEMIKSLKIFNEMGLKELNQIKMELSVAKSYINSLPTLEEVGKLKNVISDLSNEKQQLTYDVCRLKELNSELTSKISALHIKEIENKSELQNKTAEADALKYTIKLWENRRRAAQQAGHVTVEDIMADKMKLEEQFQDMLKIVACREQFFKARIDKMKDKVEKHKHTLDTQLEICTSLRAKTERFKVESEEILLENKKLKETKEDLEKNLAAFAVELGELKAVEVIRKKTDSDVRRCILEISKCQKAAEKLIVFINNAIGKEFLDPTLVFSSCDDDLEHVEEDYENLAKSAQIRLDEIEILNKHIKDCQKMITEIYVSKLSTLGDSQCQIQ</sequence>
<feature type="coiled-coil region" evidence="1">
    <location>
        <begin position="200"/>
        <end position="234"/>
    </location>
</feature>
<comment type="caution">
    <text evidence="2">The sequence shown here is derived from an EMBL/GenBank/DDBJ whole genome shotgun (WGS) entry which is preliminary data.</text>
</comment>
<keyword evidence="3" id="KW-1185">Reference proteome</keyword>
<gene>
    <name evidence="2" type="ORF">GHT06_022021</name>
</gene>
<name>A0AAD5PQK8_9CRUS</name>
<protein>
    <submittedName>
        <fullName evidence="2">Uncharacterized protein</fullName>
    </submittedName>
</protein>
<evidence type="ECO:0000256" key="1">
    <source>
        <dbReference type="SAM" id="Coils"/>
    </source>
</evidence>
<evidence type="ECO:0000313" key="3">
    <source>
        <dbReference type="Proteomes" id="UP000820818"/>
    </source>
</evidence>
<keyword evidence="1" id="KW-0175">Coiled coil</keyword>